<dbReference type="SUPFAM" id="SSF53448">
    <property type="entry name" value="Nucleotide-diphospho-sugar transferases"/>
    <property type="match status" value="1"/>
</dbReference>
<dbReference type="RefSeq" id="WP_344039503.1">
    <property type="nucleotide sequence ID" value="NZ_BAAAKE010000016.1"/>
</dbReference>
<comment type="caution">
    <text evidence="4">The sequence shown here is derived from an EMBL/GenBank/DDBJ whole genome shotgun (WGS) entry which is preliminary data.</text>
</comment>
<organism evidence="4 5">
    <name type="scientific">Saccharothrix xinjiangensis</name>
    <dbReference type="NCBI Taxonomy" id="204798"/>
    <lineage>
        <taxon>Bacteria</taxon>
        <taxon>Bacillati</taxon>
        <taxon>Actinomycetota</taxon>
        <taxon>Actinomycetes</taxon>
        <taxon>Pseudonocardiales</taxon>
        <taxon>Pseudonocardiaceae</taxon>
        <taxon>Saccharothrix</taxon>
    </lineage>
</organism>
<accession>A0ABV9XWD4</accession>
<keyword evidence="5" id="KW-1185">Reference proteome</keyword>
<evidence type="ECO:0000313" key="4">
    <source>
        <dbReference type="EMBL" id="MFC5053545.1"/>
    </source>
</evidence>
<sequence>MVEERRDSEQEHVVMLSIVMPVFNESRTIRSAVERVLAVEYPCPVELLVIDDGSTDETSGILQELVRPGMRLVRHSHNRGKGAAVRSGVAEAAGSHVVILDADLEYSPDDIPAMLGPVLRGRADHVFGTRVFGLNTRYRSFRFALGGRALTLVANILFDACLTDMHTCLKLLPVADFHALRLSESGFGLDTEIAARLLRTGTRPFEVAVSYDGRSVERGKKINWRDGVKCLSILIRVRVQRCPDGWGSARTEGSRANLHPVDESPDDKSRVPAKVTEIPPPALRRLP</sequence>
<dbReference type="Gene3D" id="3.90.550.10">
    <property type="entry name" value="Spore Coat Polysaccharide Biosynthesis Protein SpsA, Chain A"/>
    <property type="match status" value="1"/>
</dbReference>
<comment type="similarity">
    <text evidence="1">Belongs to the glycosyltransferase 2 family.</text>
</comment>
<dbReference type="InterPro" id="IPR050256">
    <property type="entry name" value="Glycosyltransferase_2"/>
</dbReference>
<feature type="compositionally biased region" description="Basic and acidic residues" evidence="2">
    <location>
        <begin position="260"/>
        <end position="270"/>
    </location>
</feature>
<proteinExistence type="inferred from homology"/>
<feature type="region of interest" description="Disordered" evidence="2">
    <location>
        <begin position="246"/>
        <end position="287"/>
    </location>
</feature>
<reference evidence="5" key="1">
    <citation type="journal article" date="2019" name="Int. J. Syst. Evol. Microbiol.">
        <title>The Global Catalogue of Microorganisms (GCM) 10K type strain sequencing project: providing services to taxonomists for standard genome sequencing and annotation.</title>
        <authorList>
            <consortium name="The Broad Institute Genomics Platform"/>
            <consortium name="The Broad Institute Genome Sequencing Center for Infectious Disease"/>
            <person name="Wu L."/>
            <person name="Ma J."/>
        </authorList>
    </citation>
    <scope>NUCLEOTIDE SEQUENCE [LARGE SCALE GENOMIC DNA]</scope>
    <source>
        <strain evidence="5">KCTC 12848</strain>
    </source>
</reference>
<evidence type="ECO:0000256" key="2">
    <source>
        <dbReference type="SAM" id="MobiDB-lite"/>
    </source>
</evidence>
<dbReference type="Proteomes" id="UP001595833">
    <property type="component" value="Unassembled WGS sequence"/>
</dbReference>
<feature type="domain" description="Glycosyltransferase 2-like" evidence="3">
    <location>
        <begin position="17"/>
        <end position="133"/>
    </location>
</feature>
<evidence type="ECO:0000259" key="3">
    <source>
        <dbReference type="Pfam" id="PF00535"/>
    </source>
</evidence>
<dbReference type="InterPro" id="IPR029044">
    <property type="entry name" value="Nucleotide-diphossugar_trans"/>
</dbReference>
<evidence type="ECO:0000256" key="1">
    <source>
        <dbReference type="ARBA" id="ARBA00006739"/>
    </source>
</evidence>
<dbReference type="PANTHER" id="PTHR48090:SF7">
    <property type="entry name" value="RFBJ PROTEIN"/>
    <property type="match status" value="1"/>
</dbReference>
<gene>
    <name evidence="4" type="ORF">ACFPFM_07215</name>
</gene>
<name>A0ABV9XWD4_9PSEU</name>
<protein>
    <submittedName>
        <fullName evidence="4">Glycosyltransferase family 2 protein</fullName>
    </submittedName>
</protein>
<feature type="compositionally biased region" description="Pro residues" evidence="2">
    <location>
        <begin position="278"/>
        <end position="287"/>
    </location>
</feature>
<dbReference type="EMBL" id="JBHSJB010000006">
    <property type="protein sequence ID" value="MFC5053545.1"/>
    <property type="molecule type" value="Genomic_DNA"/>
</dbReference>
<evidence type="ECO:0000313" key="5">
    <source>
        <dbReference type="Proteomes" id="UP001595833"/>
    </source>
</evidence>
<dbReference type="Pfam" id="PF00535">
    <property type="entry name" value="Glycos_transf_2"/>
    <property type="match status" value="1"/>
</dbReference>
<dbReference type="PANTHER" id="PTHR48090">
    <property type="entry name" value="UNDECAPRENYL-PHOSPHATE 4-DEOXY-4-FORMAMIDO-L-ARABINOSE TRANSFERASE-RELATED"/>
    <property type="match status" value="1"/>
</dbReference>
<dbReference type="CDD" id="cd04179">
    <property type="entry name" value="DPM_DPG-synthase_like"/>
    <property type="match status" value="1"/>
</dbReference>
<dbReference type="InterPro" id="IPR001173">
    <property type="entry name" value="Glyco_trans_2-like"/>
</dbReference>